<dbReference type="CDD" id="cd17394">
    <property type="entry name" value="MFS_FucP_like"/>
    <property type="match status" value="1"/>
</dbReference>
<feature type="transmembrane region" description="Helical" evidence="11">
    <location>
        <begin position="238"/>
        <end position="257"/>
    </location>
</feature>
<feature type="transmembrane region" description="Helical" evidence="11">
    <location>
        <begin position="325"/>
        <end position="349"/>
    </location>
</feature>
<dbReference type="InterPro" id="IPR020846">
    <property type="entry name" value="MFS_dom"/>
</dbReference>
<feature type="transmembrane region" description="Helical" evidence="11">
    <location>
        <begin position="64"/>
        <end position="82"/>
    </location>
</feature>
<gene>
    <name evidence="13" type="ORF">P0Y53_24420</name>
</gene>
<feature type="transmembrane region" description="Helical" evidence="11">
    <location>
        <begin position="186"/>
        <end position="205"/>
    </location>
</feature>
<keyword evidence="10 11" id="KW-0472">Membrane</keyword>
<keyword evidence="8 11" id="KW-0812">Transmembrane</keyword>
<evidence type="ECO:0000256" key="5">
    <source>
        <dbReference type="ARBA" id="ARBA00022475"/>
    </source>
</evidence>
<dbReference type="GO" id="GO:0005354">
    <property type="term" value="F:galactose transmembrane transporter activity"/>
    <property type="evidence" value="ECO:0007669"/>
    <property type="project" value="InterPro"/>
</dbReference>
<evidence type="ECO:0000256" key="8">
    <source>
        <dbReference type="ARBA" id="ARBA00022692"/>
    </source>
</evidence>
<dbReference type="InterPro" id="IPR050375">
    <property type="entry name" value="MFS_TsgA-like"/>
</dbReference>
<sequence length="416" mass="44566">MIGAAHELTAVAAPTDRKRTVLALVILAFVYFALGFITCLNDSLVPFFKKGFSLNYTESSLVQFYFFIAYAVFSIPVSILVRRTGYKKGIVTGFLLAALGAILFYPASVAHQYWVFLLALFILALGIVLLQVAVNPYVTILGPAETASSRFTLVQGVGSIGTTVAPLFGAHYILAGLQGASDSSEAVRYPYLGIALALVVMGLLFSRLRLPDAGKQSNTVDTQATSLKQTLAFRNLKLGVIAIFMYVGAEVAIGTFLTNYISDVTGLTEKQANPYVAFYWGGMLVGRLLGSVLLKYLRPPVVLCWVAVGAMLLVAISLLSGGFTAVYAMVAVGLCNAVMFAIIFSLAVAGLGQHTMSASGLLSTAIVGGAIIPFLQGMIKDHNSWDLAFLLPVVCYAYILFYGWNGYKSIVSTKQL</sequence>
<evidence type="ECO:0000313" key="14">
    <source>
        <dbReference type="Proteomes" id="UP001220610"/>
    </source>
</evidence>
<keyword evidence="9 11" id="KW-1133">Transmembrane helix</keyword>
<feature type="transmembrane region" description="Helical" evidence="11">
    <location>
        <begin position="113"/>
        <end position="139"/>
    </location>
</feature>
<dbReference type="PROSITE" id="PS50850">
    <property type="entry name" value="MFS"/>
    <property type="match status" value="1"/>
</dbReference>
<evidence type="ECO:0000256" key="2">
    <source>
        <dbReference type="ARBA" id="ARBA00004429"/>
    </source>
</evidence>
<evidence type="ECO:0000256" key="6">
    <source>
        <dbReference type="ARBA" id="ARBA00022519"/>
    </source>
</evidence>
<dbReference type="EMBL" id="CP119311">
    <property type="protein sequence ID" value="WEK35643.1"/>
    <property type="molecule type" value="Genomic_DNA"/>
</dbReference>
<feature type="transmembrane region" description="Helical" evidence="11">
    <location>
        <begin position="277"/>
        <end position="294"/>
    </location>
</feature>
<feature type="transmembrane region" description="Helical" evidence="11">
    <location>
        <begin position="151"/>
        <end position="174"/>
    </location>
</feature>
<dbReference type="SUPFAM" id="SSF103473">
    <property type="entry name" value="MFS general substrate transporter"/>
    <property type="match status" value="1"/>
</dbReference>
<feature type="transmembrane region" description="Helical" evidence="11">
    <location>
        <begin position="301"/>
        <end position="319"/>
    </location>
</feature>
<feature type="transmembrane region" description="Helical" evidence="11">
    <location>
        <begin position="385"/>
        <end position="404"/>
    </location>
</feature>
<keyword evidence="4" id="KW-0813">Transport</keyword>
<feature type="transmembrane region" description="Helical" evidence="11">
    <location>
        <begin position="361"/>
        <end position="379"/>
    </location>
</feature>
<evidence type="ECO:0000256" key="7">
    <source>
        <dbReference type="ARBA" id="ARBA00022597"/>
    </source>
</evidence>
<organism evidence="13 14">
    <name type="scientific">Candidatus Pseudobacter hemicellulosilyticus</name>
    <dbReference type="NCBI Taxonomy" id="3121375"/>
    <lineage>
        <taxon>Bacteria</taxon>
        <taxon>Pseudomonadati</taxon>
        <taxon>Bacteroidota</taxon>
        <taxon>Chitinophagia</taxon>
        <taxon>Chitinophagales</taxon>
        <taxon>Chitinophagaceae</taxon>
        <taxon>Pseudobacter</taxon>
    </lineage>
</organism>
<proteinExistence type="inferred from homology"/>
<feature type="transmembrane region" description="Helical" evidence="11">
    <location>
        <begin position="21"/>
        <end position="44"/>
    </location>
</feature>
<dbReference type="AlphaFoldDB" id="A0AAJ6BFZ7"/>
<dbReference type="NCBIfam" id="TIGR01272">
    <property type="entry name" value="gluP"/>
    <property type="match status" value="1"/>
</dbReference>
<reference evidence="13" key="1">
    <citation type="submission" date="2023-03" db="EMBL/GenBank/DDBJ databases">
        <title>Andean soil-derived lignocellulolytic bacterial consortium as a source of novel taxa and putative plastic-active enzymes.</title>
        <authorList>
            <person name="Diaz-Garcia L."/>
            <person name="Chuvochina M."/>
            <person name="Feuerriegel G."/>
            <person name="Bunk B."/>
            <person name="Sproer C."/>
            <person name="Streit W.R."/>
            <person name="Rodriguez L.M."/>
            <person name="Overmann J."/>
            <person name="Jimenez D.J."/>
        </authorList>
    </citation>
    <scope>NUCLEOTIDE SEQUENCE</scope>
    <source>
        <strain evidence="13">MAG 7</strain>
    </source>
</reference>
<evidence type="ECO:0000259" key="12">
    <source>
        <dbReference type="PROSITE" id="PS50850"/>
    </source>
</evidence>
<dbReference type="InterPro" id="IPR005964">
    <property type="entry name" value="Glc/Gal_transptr_bac"/>
</dbReference>
<dbReference type="Pfam" id="PF07690">
    <property type="entry name" value="MFS_1"/>
    <property type="match status" value="1"/>
</dbReference>
<dbReference type="PANTHER" id="PTHR43702">
    <property type="entry name" value="L-FUCOSE-PROTON SYMPORTER"/>
    <property type="match status" value="1"/>
</dbReference>
<evidence type="ECO:0000256" key="3">
    <source>
        <dbReference type="ARBA" id="ARBA00009120"/>
    </source>
</evidence>
<dbReference type="GO" id="GO:0055056">
    <property type="term" value="F:D-glucose transmembrane transporter activity"/>
    <property type="evidence" value="ECO:0007669"/>
    <property type="project" value="InterPro"/>
</dbReference>
<keyword evidence="7" id="KW-0762">Sugar transport</keyword>
<keyword evidence="6" id="KW-0997">Cell inner membrane</keyword>
<comment type="function">
    <text evidence="1">Intake of glucose and galactose.</text>
</comment>
<comment type="subcellular location">
    <subcellularLocation>
        <location evidence="2">Cell inner membrane</location>
        <topology evidence="2">Multi-pass membrane protein</topology>
    </subcellularLocation>
</comment>
<evidence type="ECO:0000256" key="10">
    <source>
        <dbReference type="ARBA" id="ARBA00023136"/>
    </source>
</evidence>
<dbReference type="Gene3D" id="1.20.1250.20">
    <property type="entry name" value="MFS general substrate transporter like domains"/>
    <property type="match status" value="2"/>
</dbReference>
<dbReference type="PANTHER" id="PTHR43702:SF3">
    <property type="entry name" value="PROTEIN TSGA"/>
    <property type="match status" value="1"/>
</dbReference>
<name>A0AAJ6BFZ7_9BACT</name>
<accession>A0AAJ6BFZ7</accession>
<dbReference type="InterPro" id="IPR011701">
    <property type="entry name" value="MFS"/>
</dbReference>
<evidence type="ECO:0000313" key="13">
    <source>
        <dbReference type="EMBL" id="WEK35643.1"/>
    </source>
</evidence>
<feature type="domain" description="Major facilitator superfamily (MFS) profile" evidence="12">
    <location>
        <begin position="23"/>
        <end position="416"/>
    </location>
</feature>
<dbReference type="GO" id="GO:0005886">
    <property type="term" value="C:plasma membrane"/>
    <property type="evidence" value="ECO:0007669"/>
    <property type="project" value="UniProtKB-SubCell"/>
</dbReference>
<evidence type="ECO:0000256" key="9">
    <source>
        <dbReference type="ARBA" id="ARBA00022989"/>
    </source>
</evidence>
<protein>
    <submittedName>
        <fullName evidence="13">Sugar MFS transporter</fullName>
    </submittedName>
</protein>
<dbReference type="GO" id="GO:1904659">
    <property type="term" value="P:D-glucose transmembrane transport"/>
    <property type="evidence" value="ECO:0007669"/>
    <property type="project" value="InterPro"/>
</dbReference>
<keyword evidence="5" id="KW-1003">Cell membrane</keyword>
<evidence type="ECO:0000256" key="1">
    <source>
        <dbReference type="ARBA" id="ARBA00003321"/>
    </source>
</evidence>
<dbReference type="InterPro" id="IPR036259">
    <property type="entry name" value="MFS_trans_sf"/>
</dbReference>
<dbReference type="Proteomes" id="UP001220610">
    <property type="component" value="Chromosome"/>
</dbReference>
<comment type="similarity">
    <text evidence="3">Belongs to the major facilitator superfamily. FHS transporter (TC 2.A.1.7) family.</text>
</comment>
<evidence type="ECO:0000256" key="11">
    <source>
        <dbReference type="SAM" id="Phobius"/>
    </source>
</evidence>
<evidence type="ECO:0000256" key="4">
    <source>
        <dbReference type="ARBA" id="ARBA00022448"/>
    </source>
</evidence>
<feature type="transmembrane region" description="Helical" evidence="11">
    <location>
        <begin position="89"/>
        <end position="107"/>
    </location>
</feature>